<evidence type="ECO:0000313" key="1">
    <source>
        <dbReference type="EMBL" id="MEJ8635310.1"/>
    </source>
</evidence>
<dbReference type="Proteomes" id="UP001377168">
    <property type="component" value="Unassembled WGS sequence"/>
</dbReference>
<dbReference type="EMBL" id="JBBKAJ010000022">
    <property type="protein sequence ID" value="MEJ8635310.1"/>
    <property type="molecule type" value="Genomic_DNA"/>
</dbReference>
<accession>A0ACC6PVH1</accession>
<protein>
    <submittedName>
        <fullName evidence="1">DUF1772 domain-containing protein</fullName>
    </submittedName>
</protein>
<keyword evidence="2" id="KW-1185">Reference proteome</keyword>
<name>A0ACC6PVH1_9ACTN</name>
<gene>
    <name evidence="1" type="ORF">WKI67_18175</name>
</gene>
<comment type="caution">
    <text evidence="1">The sequence shown here is derived from an EMBL/GenBank/DDBJ whole genome shotgun (WGS) entry which is preliminary data.</text>
</comment>
<organism evidence="1 2">
    <name type="scientific">Streptomyces achmelvichensis</name>
    <dbReference type="NCBI Taxonomy" id="3134111"/>
    <lineage>
        <taxon>Bacteria</taxon>
        <taxon>Bacillati</taxon>
        <taxon>Actinomycetota</taxon>
        <taxon>Actinomycetes</taxon>
        <taxon>Kitasatosporales</taxon>
        <taxon>Streptomycetaceae</taxon>
        <taxon>Streptomyces</taxon>
    </lineage>
</organism>
<proteinExistence type="predicted"/>
<sequence length="185" mass="19672">MTQNTTENRSGGRGGRAVLAAATATTGLVAGIWFAYAISVMPALARSDDRTYIEVMQNVDDVIQNPLFFLVFLGALVLTAIAGRQQWRSPLRAWVLAALVLSSAAFLSTVLMSVPLNEELVAAGDPARIADPAAVRDAYEDPWVAWNIVRGVLNTAALGCLCWASTLMRQTSPYLVSAAGSSASR</sequence>
<evidence type="ECO:0000313" key="2">
    <source>
        <dbReference type="Proteomes" id="UP001377168"/>
    </source>
</evidence>
<reference evidence="1" key="1">
    <citation type="submission" date="2024-03" db="EMBL/GenBank/DDBJ databases">
        <title>Novel Streptomyces species of biotechnological and ecological value are a feature of Machair soil.</title>
        <authorList>
            <person name="Prole J.R."/>
            <person name="Goodfellow M."/>
            <person name="Allenby N."/>
            <person name="Ward A.C."/>
        </authorList>
    </citation>
    <scope>NUCLEOTIDE SEQUENCE</scope>
    <source>
        <strain evidence="1">MS2.AVA.5</strain>
    </source>
</reference>